<evidence type="ECO:0000256" key="2">
    <source>
        <dbReference type="ARBA" id="ARBA00023125"/>
    </source>
</evidence>
<protein>
    <recommendedName>
        <fullName evidence="4">HTH luxR-type domain-containing protein</fullName>
    </recommendedName>
</protein>
<dbReference type="PANTHER" id="PTHR44688">
    <property type="entry name" value="DNA-BINDING TRANSCRIPTIONAL ACTIVATOR DEVR_DOSR"/>
    <property type="match status" value="1"/>
</dbReference>
<feature type="domain" description="HTH luxR-type" evidence="4">
    <location>
        <begin position="55"/>
        <end position="120"/>
    </location>
</feature>
<dbReference type="InterPro" id="IPR016032">
    <property type="entry name" value="Sig_transdc_resp-reg_C-effctor"/>
</dbReference>
<dbReference type="PRINTS" id="PR00038">
    <property type="entry name" value="HTHLUXR"/>
</dbReference>
<dbReference type="PROSITE" id="PS50043">
    <property type="entry name" value="HTH_LUXR_2"/>
    <property type="match status" value="1"/>
</dbReference>
<proteinExistence type="predicted"/>
<reference evidence="5" key="1">
    <citation type="journal article" date="2015" name="Nature">
        <title>Complex archaea that bridge the gap between prokaryotes and eukaryotes.</title>
        <authorList>
            <person name="Spang A."/>
            <person name="Saw J.H."/>
            <person name="Jorgensen S.L."/>
            <person name="Zaremba-Niedzwiedzka K."/>
            <person name="Martijn J."/>
            <person name="Lind A.E."/>
            <person name="van Eijk R."/>
            <person name="Schleper C."/>
            <person name="Guy L."/>
            <person name="Ettema T.J."/>
        </authorList>
    </citation>
    <scope>NUCLEOTIDE SEQUENCE</scope>
</reference>
<evidence type="ECO:0000256" key="1">
    <source>
        <dbReference type="ARBA" id="ARBA00023015"/>
    </source>
</evidence>
<dbReference type="PANTHER" id="PTHR44688:SF16">
    <property type="entry name" value="DNA-BINDING TRANSCRIPTIONAL ACTIVATOR DEVR_DOSR"/>
    <property type="match status" value="1"/>
</dbReference>
<gene>
    <name evidence="5" type="ORF">LCGC14_0541190</name>
</gene>
<keyword evidence="1" id="KW-0805">Transcription regulation</keyword>
<dbReference type="GO" id="GO:0003677">
    <property type="term" value="F:DNA binding"/>
    <property type="evidence" value="ECO:0007669"/>
    <property type="project" value="UniProtKB-KW"/>
</dbReference>
<dbReference type="GO" id="GO:0006355">
    <property type="term" value="P:regulation of DNA-templated transcription"/>
    <property type="evidence" value="ECO:0007669"/>
    <property type="project" value="InterPro"/>
</dbReference>
<keyword evidence="2" id="KW-0238">DNA-binding</keyword>
<dbReference type="Gene3D" id="1.10.10.10">
    <property type="entry name" value="Winged helix-like DNA-binding domain superfamily/Winged helix DNA-binding domain"/>
    <property type="match status" value="1"/>
</dbReference>
<organism evidence="5">
    <name type="scientific">marine sediment metagenome</name>
    <dbReference type="NCBI Taxonomy" id="412755"/>
    <lineage>
        <taxon>unclassified sequences</taxon>
        <taxon>metagenomes</taxon>
        <taxon>ecological metagenomes</taxon>
    </lineage>
</organism>
<dbReference type="SUPFAM" id="SSF46894">
    <property type="entry name" value="C-terminal effector domain of the bipartite response regulators"/>
    <property type="match status" value="1"/>
</dbReference>
<dbReference type="Pfam" id="PF00196">
    <property type="entry name" value="GerE"/>
    <property type="match status" value="1"/>
</dbReference>
<dbReference type="EMBL" id="LAZR01000724">
    <property type="protein sequence ID" value="KKN59505.1"/>
    <property type="molecule type" value="Genomic_DNA"/>
</dbReference>
<dbReference type="SMART" id="SM00421">
    <property type="entry name" value="HTH_LUXR"/>
    <property type="match status" value="1"/>
</dbReference>
<sequence>MDFAEDSYVKIVGISGDYHYGYIQKLTEGGLHLLICLHEEGDSAVGYELASGSLSTDWDKLLSDNEKVIINSLSQGLPTKDIADELGLSPSTVRAHIRTLRLKLQLDGREQLVAYAQGMNNRLKKKE</sequence>
<dbReference type="InterPro" id="IPR036388">
    <property type="entry name" value="WH-like_DNA-bd_sf"/>
</dbReference>
<evidence type="ECO:0000313" key="5">
    <source>
        <dbReference type="EMBL" id="KKN59505.1"/>
    </source>
</evidence>
<accession>A0A0F9RSS3</accession>
<evidence type="ECO:0000256" key="3">
    <source>
        <dbReference type="ARBA" id="ARBA00023163"/>
    </source>
</evidence>
<dbReference type="CDD" id="cd06170">
    <property type="entry name" value="LuxR_C_like"/>
    <property type="match status" value="1"/>
</dbReference>
<evidence type="ECO:0000259" key="4">
    <source>
        <dbReference type="PROSITE" id="PS50043"/>
    </source>
</evidence>
<name>A0A0F9RSS3_9ZZZZ</name>
<dbReference type="InterPro" id="IPR000792">
    <property type="entry name" value="Tscrpt_reg_LuxR_C"/>
</dbReference>
<dbReference type="AlphaFoldDB" id="A0A0F9RSS3"/>
<keyword evidence="3" id="KW-0804">Transcription</keyword>
<comment type="caution">
    <text evidence="5">The sequence shown here is derived from an EMBL/GenBank/DDBJ whole genome shotgun (WGS) entry which is preliminary data.</text>
</comment>